<keyword evidence="2 5" id="KW-0732">Signal</keyword>
<feature type="non-terminal residue" evidence="6">
    <location>
        <position position="784"/>
    </location>
</feature>
<dbReference type="CDD" id="cd20235">
    <property type="entry name" value="PFM_spherulin-2a-like"/>
    <property type="match status" value="1"/>
</dbReference>
<evidence type="ECO:0000256" key="1">
    <source>
        <dbReference type="ARBA" id="ARBA00022460"/>
    </source>
</evidence>
<feature type="chain" id="PRO_5035426296" evidence="5">
    <location>
        <begin position="18"/>
        <end position="784"/>
    </location>
</feature>
<dbReference type="InterPro" id="IPR031311">
    <property type="entry name" value="CHIT_BIND_RR_consensus"/>
</dbReference>
<feature type="compositionally biased region" description="Polar residues" evidence="4">
    <location>
        <begin position="416"/>
        <end position="429"/>
    </location>
</feature>
<feature type="compositionally biased region" description="Polar residues" evidence="4">
    <location>
        <begin position="441"/>
        <end position="450"/>
    </location>
</feature>
<dbReference type="InterPro" id="IPR000618">
    <property type="entry name" value="Insect_cuticle"/>
</dbReference>
<protein>
    <submittedName>
        <fullName evidence="6">Uncharacterized protein</fullName>
    </submittedName>
</protein>
<gene>
    <name evidence="6" type="ORF">BINO364_LOCUS4908</name>
</gene>
<dbReference type="AlphaFoldDB" id="A0A8J9V1R0"/>
<dbReference type="Gene3D" id="2.170.15.10">
    <property type="entry name" value="Proaerolysin, chain A, domain 3"/>
    <property type="match status" value="1"/>
</dbReference>
<organism evidence="6 7">
    <name type="scientific">Brenthis ino</name>
    <name type="common">lesser marbled fritillary</name>
    <dbReference type="NCBI Taxonomy" id="405034"/>
    <lineage>
        <taxon>Eukaryota</taxon>
        <taxon>Metazoa</taxon>
        <taxon>Ecdysozoa</taxon>
        <taxon>Arthropoda</taxon>
        <taxon>Hexapoda</taxon>
        <taxon>Insecta</taxon>
        <taxon>Pterygota</taxon>
        <taxon>Neoptera</taxon>
        <taxon>Endopterygota</taxon>
        <taxon>Lepidoptera</taxon>
        <taxon>Glossata</taxon>
        <taxon>Ditrysia</taxon>
        <taxon>Papilionoidea</taxon>
        <taxon>Nymphalidae</taxon>
        <taxon>Heliconiinae</taxon>
        <taxon>Argynnini</taxon>
        <taxon>Brenthis</taxon>
    </lineage>
</organism>
<feature type="compositionally biased region" description="Polar residues" evidence="4">
    <location>
        <begin position="530"/>
        <end position="615"/>
    </location>
</feature>
<reference evidence="6" key="1">
    <citation type="submission" date="2021-12" db="EMBL/GenBank/DDBJ databases">
        <authorList>
            <person name="Martin H S."/>
        </authorList>
    </citation>
    <scope>NUCLEOTIDE SEQUENCE</scope>
</reference>
<feature type="signal peptide" evidence="5">
    <location>
        <begin position="1"/>
        <end position="17"/>
    </location>
</feature>
<dbReference type="Pfam" id="PF00379">
    <property type="entry name" value="Chitin_bind_4"/>
    <property type="match status" value="1"/>
</dbReference>
<dbReference type="GO" id="GO:0005615">
    <property type="term" value="C:extracellular space"/>
    <property type="evidence" value="ECO:0007669"/>
    <property type="project" value="TreeGrafter"/>
</dbReference>
<feature type="region of interest" description="Disordered" evidence="4">
    <location>
        <begin position="325"/>
        <end position="361"/>
    </location>
</feature>
<feature type="compositionally biased region" description="Basic and acidic residues" evidence="4">
    <location>
        <begin position="775"/>
        <end position="784"/>
    </location>
</feature>
<feature type="compositionally biased region" description="Polar residues" evidence="4">
    <location>
        <begin position="483"/>
        <end position="503"/>
    </location>
</feature>
<evidence type="ECO:0000256" key="4">
    <source>
        <dbReference type="SAM" id="MobiDB-lite"/>
    </source>
</evidence>
<dbReference type="PROSITE" id="PS00233">
    <property type="entry name" value="CHIT_BIND_RR_1"/>
    <property type="match status" value="1"/>
</dbReference>
<dbReference type="Proteomes" id="UP000838878">
    <property type="component" value="Chromosome 13"/>
</dbReference>
<evidence type="ECO:0000256" key="5">
    <source>
        <dbReference type="SAM" id="SignalP"/>
    </source>
</evidence>
<feature type="compositionally biased region" description="Polar residues" evidence="4">
    <location>
        <begin position="636"/>
        <end position="650"/>
    </location>
</feature>
<evidence type="ECO:0000256" key="3">
    <source>
        <dbReference type="PROSITE-ProRule" id="PRU00497"/>
    </source>
</evidence>
<dbReference type="PANTHER" id="PTHR12236:SF98">
    <property type="entry name" value="CUTICULAR PROTEIN 56F"/>
    <property type="match status" value="1"/>
</dbReference>
<dbReference type="EMBL" id="OV170233">
    <property type="protein sequence ID" value="CAH0718415.1"/>
    <property type="molecule type" value="Genomic_DNA"/>
</dbReference>
<name>A0A8J9V1R0_9NEOP</name>
<dbReference type="InterPro" id="IPR051217">
    <property type="entry name" value="Insect_Cuticle_Struc_Prot"/>
</dbReference>
<dbReference type="GO" id="GO:0042302">
    <property type="term" value="F:structural constituent of cuticle"/>
    <property type="evidence" value="ECO:0007669"/>
    <property type="project" value="UniProtKB-UniRule"/>
</dbReference>
<dbReference type="GO" id="GO:0031012">
    <property type="term" value="C:extracellular matrix"/>
    <property type="evidence" value="ECO:0007669"/>
    <property type="project" value="TreeGrafter"/>
</dbReference>
<dbReference type="PROSITE" id="PS51155">
    <property type="entry name" value="CHIT_BIND_RR_2"/>
    <property type="match status" value="1"/>
</dbReference>
<feature type="region of interest" description="Disordered" evidence="4">
    <location>
        <begin position="746"/>
        <end position="784"/>
    </location>
</feature>
<accession>A0A8J9V1R0</accession>
<evidence type="ECO:0000313" key="6">
    <source>
        <dbReference type="EMBL" id="CAH0718415.1"/>
    </source>
</evidence>
<feature type="region of interest" description="Disordered" evidence="4">
    <location>
        <begin position="375"/>
        <end position="503"/>
    </location>
</feature>
<dbReference type="OrthoDB" id="8122616at2759"/>
<dbReference type="PANTHER" id="PTHR12236">
    <property type="entry name" value="STRUCTURAL CONTITUENT OF CUTICLE"/>
    <property type="match status" value="1"/>
</dbReference>
<evidence type="ECO:0000313" key="7">
    <source>
        <dbReference type="Proteomes" id="UP000838878"/>
    </source>
</evidence>
<proteinExistence type="predicted"/>
<sequence>MKIISIVFVSTFVIAHAKITIDVKAGRDISDIVINYSGFDKALIGNKEIELFKIDELNLKRAVRSKYQVTPRDVFLKSPTPWGDLYEKYHWEQVSRVMQIKSVTVKQSAVKSIAILSQDFENSFNNTIKVNAGISQTVENRIATTWSMNKETTISQEIEYDLNIIIAKIAGTTSFSYTSSWGKSDEKSEAVTLGATSGMETELQPGQAATAILSANRYSLDIEIVYALSLQGNVAVNFRKKHKGHHFYGPTIESVLKSDELPTEVTVVEYIQIGLFTDASLKVIDKKTGFKQIQQATTKKMKIFIFIGLLAHVLAEPPVGDGYPAARSSYDHDHGLDIPRSLPQRYGAPAPVGAQSQKGYESAVSRSQLSSYLPASRSSISQEYGPPELRSSLSQEYGAPGLRSSPSQEYGVPSARLSQQYGPPNQRNAPSAEYGVPSYPTDFNTPSARLSQEYGVPELRSDSEGYKTIGDFPSDSYGAPLQRSPSTQYGQPQFRSNPSEEYSAPAQNTLLQFQKSALSTQNYATGLRSTYNVSPLSRPNTVQSRQNKPSSVVTRNFQKSFGAGNTASQSFSTSRSVPSLHQVPSTRNSDSYTPKTQSISQSYLPSSRTVSQTYGAPNERSLSAEYGPPEARTKTKTNAFASSYDVSRSDPSPKYGVPSARDAMPSDQYGVPEQYDSQSNQGYNYARNALDELLNQEPANYDFGYKVNDIDSGSDFGHTESRQDNRAEGSYFVVLPDGTKQVVEYEADERGFKPRISVEPAEVRSGSGYDDNASDLDRSGDGPY</sequence>
<feature type="region of interest" description="Disordered" evidence="4">
    <location>
        <begin position="530"/>
        <end position="666"/>
    </location>
</feature>
<keyword evidence="1 3" id="KW-0193">Cuticle</keyword>
<evidence type="ECO:0000256" key="2">
    <source>
        <dbReference type="ARBA" id="ARBA00022729"/>
    </source>
</evidence>
<keyword evidence="7" id="KW-1185">Reference proteome</keyword>